<dbReference type="OrthoDB" id="5183952at2"/>
<reference evidence="1 2" key="1">
    <citation type="submission" date="2018-09" db="EMBL/GenBank/DDBJ databases">
        <title>Genome sequencing of Nocardioides immobilis CCTCC AB 2017083 for comparison to Nocardioides silvaticus.</title>
        <authorList>
            <person name="Li C."/>
            <person name="Wang G."/>
        </authorList>
    </citation>
    <scope>NUCLEOTIDE SEQUENCE [LARGE SCALE GENOMIC DNA]</scope>
    <source>
        <strain evidence="1 2">CCTCC AB 2017083</strain>
    </source>
</reference>
<accession>A0A417XXG9</accession>
<keyword evidence="2" id="KW-1185">Reference proteome</keyword>
<proteinExistence type="predicted"/>
<dbReference type="Proteomes" id="UP000283644">
    <property type="component" value="Unassembled WGS sequence"/>
</dbReference>
<sequence>MSDAALRMLLWFLGQCIALGSRFMPSLRAQITQTLVFELSAGERVARHWVFDGPQRRAVTRPGSAANADCAVHFDSSSQAMGALVSSRTVDKVVAGLHDGTAQLRGSAFVLLWFYGLTRKFVKLGRSSGPRYRLPDAYLAHDPSTCGSETIIVEPAVVRLDPSWTDAWRARSTLLQVRAATDEPVLEP</sequence>
<evidence type="ECO:0000313" key="1">
    <source>
        <dbReference type="EMBL" id="RHW25066.1"/>
    </source>
</evidence>
<organism evidence="1 2">
    <name type="scientific">Nocardioides immobilis</name>
    <dbReference type="NCBI Taxonomy" id="2049295"/>
    <lineage>
        <taxon>Bacteria</taxon>
        <taxon>Bacillati</taxon>
        <taxon>Actinomycetota</taxon>
        <taxon>Actinomycetes</taxon>
        <taxon>Propionibacteriales</taxon>
        <taxon>Nocardioidaceae</taxon>
        <taxon>Nocardioides</taxon>
    </lineage>
</organism>
<gene>
    <name evidence="1" type="ORF">D0Z08_21790</name>
</gene>
<protein>
    <submittedName>
        <fullName evidence="1">Uncharacterized protein</fullName>
    </submittedName>
</protein>
<name>A0A417XXG9_9ACTN</name>
<evidence type="ECO:0000313" key="2">
    <source>
        <dbReference type="Proteomes" id="UP000283644"/>
    </source>
</evidence>
<dbReference type="RefSeq" id="WP_118927369.1">
    <property type="nucleotide sequence ID" value="NZ_QXGH01000027.1"/>
</dbReference>
<dbReference type="AlphaFoldDB" id="A0A417XXG9"/>
<dbReference type="EMBL" id="QXGH01000027">
    <property type="protein sequence ID" value="RHW25066.1"/>
    <property type="molecule type" value="Genomic_DNA"/>
</dbReference>
<comment type="caution">
    <text evidence="1">The sequence shown here is derived from an EMBL/GenBank/DDBJ whole genome shotgun (WGS) entry which is preliminary data.</text>
</comment>